<accession>A0A2I0J156</accession>
<protein>
    <submittedName>
        <fullName evidence="1">Uncharacterized protein</fullName>
    </submittedName>
</protein>
<sequence length="276" mass="30698">MGLQPTELARAQARPLLPCHHRLPGPPPCKPSFRLLLPRIPVSREAIKQPSRVLEMIGTATVVTCFAHPSSTSYLSFVARAAATALHLLFVPRLRHAPCSKNGRVCGREYSTSPCHIPTLIPSGIGEFLPFSLSRIGSGRQTSAHRNLEMSHFARFGSPFGGLGTVPSIIPTLFFAVNAVNMALDHVRGTALAHKTTRQGSYWPTLSRDAENLHLKTRVEGSRGQWADALPAILWAYRSTATSATGETLLIWSWRQKQSNSWRWKCRPIKWRHMNR</sequence>
<organism evidence="1 2">
    <name type="scientific">Punica granatum</name>
    <name type="common">Pomegranate</name>
    <dbReference type="NCBI Taxonomy" id="22663"/>
    <lineage>
        <taxon>Eukaryota</taxon>
        <taxon>Viridiplantae</taxon>
        <taxon>Streptophyta</taxon>
        <taxon>Embryophyta</taxon>
        <taxon>Tracheophyta</taxon>
        <taxon>Spermatophyta</taxon>
        <taxon>Magnoliopsida</taxon>
        <taxon>eudicotyledons</taxon>
        <taxon>Gunneridae</taxon>
        <taxon>Pentapetalae</taxon>
        <taxon>rosids</taxon>
        <taxon>malvids</taxon>
        <taxon>Myrtales</taxon>
        <taxon>Lythraceae</taxon>
        <taxon>Punica</taxon>
    </lineage>
</organism>
<dbReference type="EMBL" id="PGOL01002217">
    <property type="protein sequence ID" value="PKI49670.1"/>
    <property type="molecule type" value="Genomic_DNA"/>
</dbReference>
<dbReference type="Proteomes" id="UP000233551">
    <property type="component" value="Unassembled WGS sequence"/>
</dbReference>
<dbReference type="AlphaFoldDB" id="A0A2I0J156"/>
<name>A0A2I0J156_PUNGR</name>
<gene>
    <name evidence="1" type="ORF">CRG98_029915</name>
</gene>
<evidence type="ECO:0000313" key="1">
    <source>
        <dbReference type="EMBL" id="PKI49670.1"/>
    </source>
</evidence>
<reference evidence="1 2" key="1">
    <citation type="submission" date="2017-11" db="EMBL/GenBank/DDBJ databases">
        <title>De-novo sequencing of pomegranate (Punica granatum L.) genome.</title>
        <authorList>
            <person name="Akparov Z."/>
            <person name="Amiraslanov A."/>
            <person name="Hajiyeva S."/>
            <person name="Abbasov M."/>
            <person name="Kaur K."/>
            <person name="Hamwieh A."/>
            <person name="Solovyev V."/>
            <person name="Salamov A."/>
            <person name="Braich B."/>
            <person name="Kosarev P."/>
            <person name="Mahmoud A."/>
            <person name="Hajiyev E."/>
            <person name="Babayeva S."/>
            <person name="Izzatullayeva V."/>
            <person name="Mammadov A."/>
            <person name="Mammadov A."/>
            <person name="Sharifova S."/>
            <person name="Ojaghi J."/>
            <person name="Eynullazada K."/>
            <person name="Bayramov B."/>
            <person name="Abdulazimova A."/>
            <person name="Shahmuradov I."/>
        </authorList>
    </citation>
    <scope>NUCLEOTIDE SEQUENCE [LARGE SCALE GENOMIC DNA]</scope>
    <source>
        <strain evidence="2">cv. AG2017</strain>
        <tissue evidence="1">Leaf</tissue>
    </source>
</reference>
<keyword evidence="2" id="KW-1185">Reference proteome</keyword>
<comment type="caution">
    <text evidence="1">The sequence shown here is derived from an EMBL/GenBank/DDBJ whole genome shotgun (WGS) entry which is preliminary data.</text>
</comment>
<proteinExistence type="predicted"/>
<evidence type="ECO:0000313" key="2">
    <source>
        <dbReference type="Proteomes" id="UP000233551"/>
    </source>
</evidence>